<reference evidence="6 7" key="1">
    <citation type="submission" date="2024-11" db="EMBL/GenBank/DDBJ databases">
        <title>A near-complete genome assembly of Cinchona calisaya.</title>
        <authorList>
            <person name="Lian D.C."/>
            <person name="Zhao X.W."/>
            <person name="Wei L."/>
        </authorList>
    </citation>
    <scope>NUCLEOTIDE SEQUENCE [LARGE SCALE GENOMIC DNA]</scope>
    <source>
        <tissue evidence="6">Nenye</tissue>
    </source>
</reference>
<comment type="caution">
    <text evidence="6">The sequence shown here is derived from an EMBL/GenBank/DDBJ whole genome shotgun (WGS) entry which is preliminary data.</text>
</comment>
<gene>
    <name evidence="6" type="ORF">ACH5RR_030684</name>
</gene>
<dbReference type="PANTHER" id="PTHR46915:SF2">
    <property type="entry name" value="UBIQUITIN-LIKE PROTEASE 4"/>
    <property type="match status" value="1"/>
</dbReference>
<dbReference type="SUPFAM" id="SSF54001">
    <property type="entry name" value="Cysteine proteinases"/>
    <property type="match status" value="1"/>
</dbReference>
<dbReference type="EMBL" id="JBJUIK010000012">
    <property type="protein sequence ID" value="KAL3511283.1"/>
    <property type="molecule type" value="Genomic_DNA"/>
</dbReference>
<sequence>MDCLAPEAYLTSTIMNFYVRYLQVEGLTPKTTDKETDNYHFFNTYFYQKLKKALGEKNIQDSFAKLTRWWKRVNIFEKAYILVPINECQHWSLVIICIPDVEDRSGPILLHLDSLRLHPSQSIFHNIKSFLIEEWKLLKETEAPLDLPIADTIWETLPSRINEKIVQVPQQENDHDCGLFVLIFMKRFIEEAPERLKKKDLSRFRRNWFNPNEASGLRQKIRNLLKEKFKNASEEKLDLDLRL</sequence>
<evidence type="ECO:0000256" key="3">
    <source>
        <dbReference type="ARBA" id="ARBA00022801"/>
    </source>
</evidence>
<dbReference type="PROSITE" id="PS50600">
    <property type="entry name" value="ULP_PROTEASE"/>
    <property type="match status" value="1"/>
</dbReference>
<protein>
    <recommendedName>
        <fullName evidence="5">Ubiquitin-like protease family profile domain-containing protein</fullName>
    </recommendedName>
</protein>
<evidence type="ECO:0000259" key="5">
    <source>
        <dbReference type="PROSITE" id="PS50600"/>
    </source>
</evidence>
<keyword evidence="3" id="KW-0378">Hydrolase</keyword>
<dbReference type="Pfam" id="PF02902">
    <property type="entry name" value="Peptidase_C48"/>
    <property type="match status" value="1"/>
</dbReference>
<comment type="similarity">
    <text evidence="1">Belongs to the peptidase C48 family.</text>
</comment>
<name>A0ABD2YWG5_9GENT</name>
<dbReference type="Gene3D" id="1.10.418.20">
    <property type="match status" value="1"/>
</dbReference>
<keyword evidence="2" id="KW-0645">Protease</keyword>
<dbReference type="InterPro" id="IPR038765">
    <property type="entry name" value="Papain-like_cys_pep_sf"/>
</dbReference>
<dbReference type="GO" id="GO:0008234">
    <property type="term" value="F:cysteine-type peptidase activity"/>
    <property type="evidence" value="ECO:0007669"/>
    <property type="project" value="UniProtKB-KW"/>
</dbReference>
<evidence type="ECO:0000256" key="2">
    <source>
        <dbReference type="ARBA" id="ARBA00022670"/>
    </source>
</evidence>
<evidence type="ECO:0000313" key="7">
    <source>
        <dbReference type="Proteomes" id="UP001630127"/>
    </source>
</evidence>
<evidence type="ECO:0000256" key="1">
    <source>
        <dbReference type="ARBA" id="ARBA00005234"/>
    </source>
</evidence>
<dbReference type="GO" id="GO:0006508">
    <property type="term" value="P:proteolysis"/>
    <property type="evidence" value="ECO:0007669"/>
    <property type="project" value="UniProtKB-KW"/>
</dbReference>
<accession>A0ABD2YWG5</accession>
<dbReference type="GO" id="GO:0016926">
    <property type="term" value="P:protein desumoylation"/>
    <property type="evidence" value="ECO:0007669"/>
    <property type="project" value="UniProtKB-ARBA"/>
</dbReference>
<dbReference type="PANTHER" id="PTHR46915">
    <property type="entry name" value="UBIQUITIN-LIKE PROTEASE 4-RELATED"/>
    <property type="match status" value="1"/>
</dbReference>
<dbReference type="Proteomes" id="UP001630127">
    <property type="component" value="Unassembled WGS sequence"/>
</dbReference>
<dbReference type="Gene3D" id="3.30.310.130">
    <property type="entry name" value="Ubiquitin-related"/>
    <property type="match status" value="1"/>
</dbReference>
<evidence type="ECO:0000313" key="6">
    <source>
        <dbReference type="EMBL" id="KAL3511283.1"/>
    </source>
</evidence>
<proteinExistence type="inferred from homology"/>
<feature type="domain" description="Ubiquitin-like protease family profile" evidence="5">
    <location>
        <begin position="1"/>
        <end position="188"/>
    </location>
</feature>
<keyword evidence="7" id="KW-1185">Reference proteome</keyword>
<keyword evidence="4" id="KW-0788">Thiol protease</keyword>
<organism evidence="6 7">
    <name type="scientific">Cinchona calisaya</name>
    <dbReference type="NCBI Taxonomy" id="153742"/>
    <lineage>
        <taxon>Eukaryota</taxon>
        <taxon>Viridiplantae</taxon>
        <taxon>Streptophyta</taxon>
        <taxon>Embryophyta</taxon>
        <taxon>Tracheophyta</taxon>
        <taxon>Spermatophyta</taxon>
        <taxon>Magnoliopsida</taxon>
        <taxon>eudicotyledons</taxon>
        <taxon>Gunneridae</taxon>
        <taxon>Pentapetalae</taxon>
        <taxon>asterids</taxon>
        <taxon>lamiids</taxon>
        <taxon>Gentianales</taxon>
        <taxon>Rubiaceae</taxon>
        <taxon>Cinchonoideae</taxon>
        <taxon>Cinchoneae</taxon>
        <taxon>Cinchona</taxon>
    </lineage>
</organism>
<dbReference type="AlphaFoldDB" id="A0ABD2YWG5"/>
<evidence type="ECO:0000256" key="4">
    <source>
        <dbReference type="ARBA" id="ARBA00022807"/>
    </source>
</evidence>
<dbReference type="InterPro" id="IPR003653">
    <property type="entry name" value="Peptidase_C48_C"/>
</dbReference>